<proteinExistence type="predicted"/>
<sequence length="99" mass="11685">MFAEKIRQLRENKHLLQRQVSAALDMDNALYCKIERGDRIAKREHVIKLAELLDGNEEELLKYWLADKVYDLVQSEENVNDVLNIVSENIVEYKKNKLL</sequence>
<dbReference type="GO" id="GO:0003677">
    <property type="term" value="F:DNA binding"/>
    <property type="evidence" value="ECO:0007669"/>
    <property type="project" value="InterPro"/>
</dbReference>
<dbReference type="Pfam" id="PF01381">
    <property type="entry name" value="HTH_3"/>
    <property type="match status" value="1"/>
</dbReference>
<protein>
    <recommendedName>
        <fullName evidence="1">HTH cro/C1-type domain-containing protein</fullName>
    </recommendedName>
</protein>
<accession>A0A645BS44</accession>
<evidence type="ECO:0000313" key="2">
    <source>
        <dbReference type="EMBL" id="MPM66043.1"/>
    </source>
</evidence>
<dbReference type="SUPFAM" id="SSF47413">
    <property type="entry name" value="lambda repressor-like DNA-binding domains"/>
    <property type="match status" value="1"/>
</dbReference>
<dbReference type="AlphaFoldDB" id="A0A645BS44"/>
<comment type="caution">
    <text evidence="2">The sequence shown here is derived from an EMBL/GenBank/DDBJ whole genome shotgun (WGS) entry which is preliminary data.</text>
</comment>
<dbReference type="PROSITE" id="PS50943">
    <property type="entry name" value="HTH_CROC1"/>
    <property type="match status" value="1"/>
</dbReference>
<organism evidence="2">
    <name type="scientific">bioreactor metagenome</name>
    <dbReference type="NCBI Taxonomy" id="1076179"/>
    <lineage>
        <taxon>unclassified sequences</taxon>
        <taxon>metagenomes</taxon>
        <taxon>ecological metagenomes</taxon>
    </lineage>
</organism>
<feature type="domain" description="HTH cro/C1-type" evidence="1">
    <location>
        <begin position="6"/>
        <end position="60"/>
    </location>
</feature>
<dbReference type="CDD" id="cd00093">
    <property type="entry name" value="HTH_XRE"/>
    <property type="match status" value="1"/>
</dbReference>
<name>A0A645BS44_9ZZZZ</name>
<reference evidence="2" key="1">
    <citation type="submission" date="2019-08" db="EMBL/GenBank/DDBJ databases">
        <authorList>
            <person name="Kucharzyk K."/>
            <person name="Murdoch R.W."/>
            <person name="Higgins S."/>
            <person name="Loffler F."/>
        </authorList>
    </citation>
    <scope>NUCLEOTIDE SEQUENCE</scope>
</reference>
<dbReference type="InterPro" id="IPR010982">
    <property type="entry name" value="Lambda_DNA-bd_dom_sf"/>
</dbReference>
<evidence type="ECO:0000259" key="1">
    <source>
        <dbReference type="PROSITE" id="PS50943"/>
    </source>
</evidence>
<dbReference type="InterPro" id="IPR001387">
    <property type="entry name" value="Cro/C1-type_HTH"/>
</dbReference>
<dbReference type="Gene3D" id="1.10.260.40">
    <property type="entry name" value="lambda repressor-like DNA-binding domains"/>
    <property type="match status" value="1"/>
</dbReference>
<dbReference type="EMBL" id="VSSQ01020855">
    <property type="protein sequence ID" value="MPM66043.1"/>
    <property type="molecule type" value="Genomic_DNA"/>
</dbReference>
<gene>
    <name evidence="2" type="ORF">SDC9_112947</name>
</gene>
<dbReference type="SMART" id="SM00530">
    <property type="entry name" value="HTH_XRE"/>
    <property type="match status" value="1"/>
</dbReference>